<keyword evidence="6 7" id="KW-0472">Membrane</keyword>
<accession>A0ABW4RLN8</accession>
<evidence type="ECO:0000313" key="9">
    <source>
        <dbReference type="EMBL" id="MFD1886579.1"/>
    </source>
</evidence>
<evidence type="ECO:0000256" key="5">
    <source>
        <dbReference type="ARBA" id="ARBA00022989"/>
    </source>
</evidence>
<keyword evidence="2 7" id="KW-0813">Transport</keyword>
<dbReference type="CDD" id="cd06261">
    <property type="entry name" value="TM_PBP2"/>
    <property type="match status" value="1"/>
</dbReference>
<dbReference type="InterPro" id="IPR000515">
    <property type="entry name" value="MetI-like"/>
</dbReference>
<evidence type="ECO:0000259" key="8">
    <source>
        <dbReference type="PROSITE" id="PS50928"/>
    </source>
</evidence>
<organism evidence="9 10">
    <name type="scientific">Paenibacillus wenxiniae</name>
    <dbReference type="NCBI Taxonomy" id="1636843"/>
    <lineage>
        <taxon>Bacteria</taxon>
        <taxon>Bacillati</taxon>
        <taxon>Bacillota</taxon>
        <taxon>Bacilli</taxon>
        <taxon>Bacillales</taxon>
        <taxon>Paenibacillaceae</taxon>
        <taxon>Paenibacillus</taxon>
    </lineage>
</organism>
<dbReference type="SUPFAM" id="SSF161098">
    <property type="entry name" value="MetI-like"/>
    <property type="match status" value="1"/>
</dbReference>
<protein>
    <submittedName>
        <fullName evidence="9">Methionine ABC transporter permease</fullName>
    </submittedName>
</protein>
<evidence type="ECO:0000256" key="2">
    <source>
        <dbReference type="ARBA" id="ARBA00022448"/>
    </source>
</evidence>
<feature type="transmembrane region" description="Helical" evidence="7">
    <location>
        <begin position="154"/>
        <end position="175"/>
    </location>
</feature>
<dbReference type="PROSITE" id="PS50928">
    <property type="entry name" value="ABC_TM1"/>
    <property type="match status" value="1"/>
</dbReference>
<dbReference type="Gene3D" id="1.10.3720.10">
    <property type="entry name" value="MetI-like"/>
    <property type="match status" value="1"/>
</dbReference>
<evidence type="ECO:0000313" key="10">
    <source>
        <dbReference type="Proteomes" id="UP001597233"/>
    </source>
</evidence>
<keyword evidence="5 7" id="KW-1133">Transmembrane helix</keyword>
<comment type="similarity">
    <text evidence="7">Belongs to the binding-protein-dependent transport system permease family.</text>
</comment>
<evidence type="ECO:0000256" key="3">
    <source>
        <dbReference type="ARBA" id="ARBA00022475"/>
    </source>
</evidence>
<dbReference type="RefSeq" id="WP_347325421.1">
    <property type="nucleotide sequence ID" value="NZ_JBCGUH010000006.1"/>
</dbReference>
<feature type="domain" description="ABC transmembrane type-1" evidence="8">
    <location>
        <begin position="21"/>
        <end position="215"/>
    </location>
</feature>
<evidence type="ECO:0000256" key="6">
    <source>
        <dbReference type="ARBA" id="ARBA00023136"/>
    </source>
</evidence>
<dbReference type="PANTHER" id="PTHR30450">
    <property type="entry name" value="ABC TRANSPORTER PERMEASE"/>
    <property type="match status" value="1"/>
</dbReference>
<keyword evidence="4 7" id="KW-0812">Transmembrane</keyword>
<feature type="transmembrane region" description="Helical" evidence="7">
    <location>
        <begin position="195"/>
        <end position="215"/>
    </location>
</feature>
<comment type="subcellular location">
    <subcellularLocation>
        <location evidence="1 7">Cell membrane</location>
        <topology evidence="1 7">Multi-pass membrane protein</topology>
    </subcellularLocation>
</comment>
<sequence length="225" mass="23875">MSNFGELDFSQIDWNEFGTATIETLQMIGASGLFTLLIGLPLGVMLFMTSRSTSPLLKGLYSVISVIVNILRSVPFIILIVALLPLTDLLVGTTIGVLGTIPPLVIAAAPFFARLVETALREVDRGVIEAAYAMGASTGQVIGRVLLREAMPGLLAGLTVTVVALVSNTAMAGMIGAGGLGTLAINYGYYRYDMGVMLVAVVLMVIIVQALQMLGDRLVIHFSRR</sequence>
<reference evidence="10" key="1">
    <citation type="journal article" date="2019" name="Int. J. Syst. Evol. Microbiol.">
        <title>The Global Catalogue of Microorganisms (GCM) 10K type strain sequencing project: providing services to taxonomists for standard genome sequencing and annotation.</title>
        <authorList>
            <consortium name="The Broad Institute Genomics Platform"/>
            <consortium name="The Broad Institute Genome Sequencing Center for Infectious Disease"/>
            <person name="Wu L."/>
            <person name="Ma J."/>
        </authorList>
    </citation>
    <scope>NUCLEOTIDE SEQUENCE [LARGE SCALE GENOMIC DNA]</scope>
    <source>
        <strain evidence="10">CCUG 54950</strain>
    </source>
</reference>
<evidence type="ECO:0000256" key="7">
    <source>
        <dbReference type="RuleBase" id="RU363032"/>
    </source>
</evidence>
<proteinExistence type="inferred from homology"/>
<feature type="transmembrane region" description="Helical" evidence="7">
    <location>
        <begin position="27"/>
        <end position="48"/>
    </location>
</feature>
<comment type="caution">
    <text evidence="9">The sequence shown here is derived from an EMBL/GenBank/DDBJ whole genome shotgun (WGS) entry which is preliminary data.</text>
</comment>
<gene>
    <name evidence="9" type="ORF">ACFSC9_13705</name>
</gene>
<feature type="transmembrane region" description="Helical" evidence="7">
    <location>
        <begin position="90"/>
        <end position="113"/>
    </location>
</feature>
<name>A0ABW4RLN8_9BACL</name>
<evidence type="ECO:0000256" key="1">
    <source>
        <dbReference type="ARBA" id="ARBA00004651"/>
    </source>
</evidence>
<feature type="transmembrane region" description="Helical" evidence="7">
    <location>
        <begin position="60"/>
        <end position="84"/>
    </location>
</feature>
<keyword evidence="10" id="KW-1185">Reference proteome</keyword>
<dbReference type="Proteomes" id="UP001597233">
    <property type="component" value="Unassembled WGS sequence"/>
</dbReference>
<dbReference type="EMBL" id="JBHUEH010000016">
    <property type="protein sequence ID" value="MFD1886579.1"/>
    <property type="molecule type" value="Genomic_DNA"/>
</dbReference>
<dbReference type="InterPro" id="IPR035906">
    <property type="entry name" value="MetI-like_sf"/>
</dbReference>
<dbReference type="PANTHER" id="PTHR30450:SF1">
    <property type="entry name" value="D-METHIONINE TRANSPORT SYSTEM PERMEASE PROTEIN METI-RELATED"/>
    <property type="match status" value="1"/>
</dbReference>
<keyword evidence="3" id="KW-1003">Cell membrane</keyword>
<evidence type="ECO:0000256" key="4">
    <source>
        <dbReference type="ARBA" id="ARBA00022692"/>
    </source>
</evidence>
<dbReference type="InterPro" id="IPR051322">
    <property type="entry name" value="AA_ABC_Transporter_Permease"/>
</dbReference>
<dbReference type="Pfam" id="PF00528">
    <property type="entry name" value="BPD_transp_1"/>
    <property type="match status" value="1"/>
</dbReference>